<feature type="signal peptide" evidence="7">
    <location>
        <begin position="1"/>
        <end position="22"/>
    </location>
</feature>
<comment type="caution">
    <text evidence="9">The sequence shown here is derived from an EMBL/GenBank/DDBJ whole genome shotgun (WGS) entry which is preliminary data.</text>
</comment>
<dbReference type="PANTHER" id="PTHR34296:SF2">
    <property type="entry name" value="ABC TRANSPORTER GUANOSINE-BINDING PROTEIN NUPN"/>
    <property type="match status" value="1"/>
</dbReference>
<proteinExistence type="inferred from homology"/>
<keyword evidence="4 7" id="KW-0732">Signal</keyword>
<dbReference type="InterPro" id="IPR028082">
    <property type="entry name" value="Peripla_BP_I"/>
</dbReference>
<gene>
    <name evidence="9" type="ORF">ACFFHF_21910</name>
</gene>
<organism evidence="9 10">
    <name type="scientific">Robertmurraya beringensis</name>
    <dbReference type="NCBI Taxonomy" id="641660"/>
    <lineage>
        <taxon>Bacteria</taxon>
        <taxon>Bacillati</taxon>
        <taxon>Bacillota</taxon>
        <taxon>Bacilli</taxon>
        <taxon>Bacillales</taxon>
        <taxon>Bacillaceae</taxon>
        <taxon>Robertmurraya</taxon>
    </lineage>
</organism>
<feature type="chain" id="PRO_5045258223" evidence="7">
    <location>
        <begin position="23"/>
        <end position="324"/>
    </location>
</feature>
<keyword evidence="3" id="KW-1003">Cell membrane</keyword>
<feature type="domain" description="ABC transporter substrate-binding protein PnrA-like" evidence="8">
    <location>
        <begin position="36"/>
        <end position="321"/>
    </location>
</feature>
<accession>A0ABV6KWW3</accession>
<evidence type="ECO:0000256" key="4">
    <source>
        <dbReference type="ARBA" id="ARBA00022729"/>
    </source>
</evidence>
<dbReference type="Proteomes" id="UP001589738">
    <property type="component" value="Unassembled WGS sequence"/>
</dbReference>
<dbReference type="PROSITE" id="PS51257">
    <property type="entry name" value="PROKAR_LIPOPROTEIN"/>
    <property type="match status" value="1"/>
</dbReference>
<dbReference type="SUPFAM" id="SSF53822">
    <property type="entry name" value="Periplasmic binding protein-like I"/>
    <property type="match status" value="1"/>
</dbReference>
<reference evidence="9 10" key="1">
    <citation type="submission" date="2024-09" db="EMBL/GenBank/DDBJ databases">
        <authorList>
            <person name="Sun Q."/>
            <person name="Mori K."/>
        </authorList>
    </citation>
    <scope>NUCLEOTIDE SEQUENCE [LARGE SCALE GENOMIC DNA]</scope>
    <source>
        <strain evidence="9 10">CGMCC 1.9126</strain>
    </source>
</reference>
<evidence type="ECO:0000256" key="5">
    <source>
        <dbReference type="ARBA" id="ARBA00023136"/>
    </source>
</evidence>
<evidence type="ECO:0000259" key="8">
    <source>
        <dbReference type="Pfam" id="PF02608"/>
    </source>
</evidence>
<evidence type="ECO:0000313" key="10">
    <source>
        <dbReference type="Proteomes" id="UP001589738"/>
    </source>
</evidence>
<dbReference type="InterPro" id="IPR050957">
    <property type="entry name" value="BMP_lipoprotein"/>
</dbReference>
<dbReference type="Gene3D" id="3.40.50.2300">
    <property type="match status" value="2"/>
</dbReference>
<comment type="subcellular location">
    <subcellularLocation>
        <location evidence="1">Cell membrane</location>
        <topology evidence="1">Lipid-anchor</topology>
    </subcellularLocation>
</comment>
<keyword evidence="5" id="KW-0472">Membrane</keyword>
<dbReference type="InterPro" id="IPR003760">
    <property type="entry name" value="PnrA-like"/>
</dbReference>
<keyword evidence="6" id="KW-0449">Lipoprotein</keyword>
<comment type="similarity">
    <text evidence="2">Belongs to the BMP lipoprotein family.</text>
</comment>
<dbReference type="RefSeq" id="WP_377059038.1">
    <property type="nucleotide sequence ID" value="NZ_JBHLUU010000125.1"/>
</dbReference>
<evidence type="ECO:0000256" key="1">
    <source>
        <dbReference type="ARBA" id="ARBA00004193"/>
    </source>
</evidence>
<keyword evidence="10" id="KW-1185">Reference proteome</keyword>
<name>A0ABV6KWW3_9BACI</name>
<dbReference type="CDD" id="cd06354">
    <property type="entry name" value="PBP1_PrnA-like"/>
    <property type="match status" value="1"/>
</dbReference>
<dbReference type="PANTHER" id="PTHR34296">
    <property type="entry name" value="TRANSCRIPTIONAL ACTIVATOR PROTEIN MED"/>
    <property type="match status" value="1"/>
</dbReference>
<evidence type="ECO:0000256" key="2">
    <source>
        <dbReference type="ARBA" id="ARBA00008610"/>
    </source>
</evidence>
<sequence>MLKRIFLLFLVVNVLSACSLGAQQTKTEKEYKIGILLSDSGLGDESFNDSAFRGLERARDEFGILFDYKEAPDGDFEEKLTELVEEEYDLIIGLGFSVKEALEKVAKEHPNQQFMIIDEVSELENVVSLTFKEYEGSFLVGMVAAMKSTTGKIGFIGGFDVPVINHFKAGYIQGAKYVNPNVEVLVEYANSFGDATLGGAIAEKQIAAGADFIYPAAGFTGFGALQTAQKLGKLAAGVDSDQFFVAEKAVTTSMLKNIDVAMYDIAKELKETGKIGSSTYVLGLSENGVGLADIRVVQLSDAENSQLEEAKEKIISGDITVEME</sequence>
<dbReference type="Pfam" id="PF02608">
    <property type="entry name" value="Bmp"/>
    <property type="match status" value="1"/>
</dbReference>
<dbReference type="EMBL" id="JBHLUU010000125">
    <property type="protein sequence ID" value="MFC0477848.1"/>
    <property type="molecule type" value="Genomic_DNA"/>
</dbReference>
<protein>
    <submittedName>
        <fullName evidence="9">BMP family protein</fullName>
    </submittedName>
</protein>
<evidence type="ECO:0000256" key="6">
    <source>
        <dbReference type="ARBA" id="ARBA00023288"/>
    </source>
</evidence>
<evidence type="ECO:0000256" key="7">
    <source>
        <dbReference type="SAM" id="SignalP"/>
    </source>
</evidence>
<evidence type="ECO:0000256" key="3">
    <source>
        <dbReference type="ARBA" id="ARBA00022475"/>
    </source>
</evidence>
<evidence type="ECO:0000313" key="9">
    <source>
        <dbReference type="EMBL" id="MFC0477848.1"/>
    </source>
</evidence>